<dbReference type="SUPFAM" id="SSF53756">
    <property type="entry name" value="UDP-Glycosyltransferase/glycogen phosphorylase"/>
    <property type="match status" value="1"/>
</dbReference>
<dbReference type="Gene3D" id="3.40.50.2000">
    <property type="entry name" value="Glycogen Phosphorylase B"/>
    <property type="match status" value="1"/>
</dbReference>
<dbReference type="PANTHER" id="PTHR46401">
    <property type="entry name" value="GLYCOSYLTRANSFERASE WBBK-RELATED"/>
    <property type="match status" value="1"/>
</dbReference>
<accession>A0A1F4ZB61</accession>
<sequence>MKEYLIYVGNLYPHKNIPVLIAAAEKQKIDVNIVCARSVFADRLPKSKYVHFLGQVSDSQLVKILRGATAFVFPSLIEGFGLPGLEAMSVGCPVIAARASCLPEIYGDAAIYFNPHSPQDLADKIKYLLKNPRARQEYIKRGIAQAQKYSWGKMARETWQIYQKKLQ</sequence>
<feature type="domain" description="Glycosyl transferase family 1" evidence="2">
    <location>
        <begin position="2"/>
        <end position="143"/>
    </location>
</feature>
<proteinExistence type="predicted"/>
<evidence type="ECO:0000259" key="2">
    <source>
        <dbReference type="Pfam" id="PF00534"/>
    </source>
</evidence>
<dbReference type="AlphaFoldDB" id="A0A1F4ZB61"/>
<evidence type="ECO:0000256" key="1">
    <source>
        <dbReference type="ARBA" id="ARBA00022679"/>
    </source>
</evidence>
<dbReference type="PANTHER" id="PTHR46401:SF2">
    <property type="entry name" value="GLYCOSYLTRANSFERASE WBBK-RELATED"/>
    <property type="match status" value="1"/>
</dbReference>
<dbReference type="Proteomes" id="UP000177080">
    <property type="component" value="Unassembled WGS sequence"/>
</dbReference>
<dbReference type="GO" id="GO:0016757">
    <property type="term" value="F:glycosyltransferase activity"/>
    <property type="evidence" value="ECO:0007669"/>
    <property type="project" value="InterPro"/>
</dbReference>
<keyword evidence="1" id="KW-0808">Transferase</keyword>
<gene>
    <name evidence="3" type="ORF">A2989_02490</name>
</gene>
<evidence type="ECO:0000313" key="4">
    <source>
        <dbReference type="Proteomes" id="UP000177080"/>
    </source>
</evidence>
<protein>
    <recommendedName>
        <fullName evidence="2">Glycosyl transferase family 1 domain-containing protein</fullName>
    </recommendedName>
</protein>
<dbReference type="GO" id="GO:0009103">
    <property type="term" value="P:lipopolysaccharide biosynthetic process"/>
    <property type="evidence" value="ECO:0007669"/>
    <property type="project" value="TreeGrafter"/>
</dbReference>
<dbReference type="Pfam" id="PF00534">
    <property type="entry name" value="Glycos_transf_1"/>
    <property type="match status" value="1"/>
</dbReference>
<organism evidence="3 4">
    <name type="scientific">Candidatus Amesbacteria bacterium RIFCSPLOWO2_01_FULL_48_25</name>
    <dbReference type="NCBI Taxonomy" id="1797259"/>
    <lineage>
        <taxon>Bacteria</taxon>
        <taxon>Candidatus Amesiibacteriota</taxon>
    </lineage>
</organism>
<evidence type="ECO:0000313" key="3">
    <source>
        <dbReference type="EMBL" id="OGD03473.1"/>
    </source>
</evidence>
<dbReference type="InterPro" id="IPR001296">
    <property type="entry name" value="Glyco_trans_1"/>
</dbReference>
<comment type="caution">
    <text evidence="3">The sequence shown here is derived from an EMBL/GenBank/DDBJ whole genome shotgun (WGS) entry which is preliminary data.</text>
</comment>
<name>A0A1F4ZB61_9BACT</name>
<dbReference type="CDD" id="cd03809">
    <property type="entry name" value="GT4_MtfB-like"/>
    <property type="match status" value="1"/>
</dbReference>
<dbReference type="STRING" id="1797259.A2989_02490"/>
<reference evidence="3 4" key="1">
    <citation type="journal article" date="2016" name="Nat. Commun.">
        <title>Thousands of microbial genomes shed light on interconnected biogeochemical processes in an aquifer system.</title>
        <authorList>
            <person name="Anantharaman K."/>
            <person name="Brown C.T."/>
            <person name="Hug L.A."/>
            <person name="Sharon I."/>
            <person name="Castelle C.J."/>
            <person name="Probst A.J."/>
            <person name="Thomas B.C."/>
            <person name="Singh A."/>
            <person name="Wilkins M.J."/>
            <person name="Karaoz U."/>
            <person name="Brodie E.L."/>
            <person name="Williams K.H."/>
            <person name="Hubbard S.S."/>
            <person name="Banfield J.F."/>
        </authorList>
    </citation>
    <scope>NUCLEOTIDE SEQUENCE [LARGE SCALE GENOMIC DNA]</scope>
</reference>
<dbReference type="EMBL" id="MEXN01000006">
    <property type="protein sequence ID" value="OGD03473.1"/>
    <property type="molecule type" value="Genomic_DNA"/>
</dbReference>